<dbReference type="EMBL" id="CP093348">
    <property type="protein sequence ID" value="WOH04168.1"/>
    <property type="molecule type" value="Genomic_DNA"/>
</dbReference>
<protein>
    <submittedName>
        <fullName evidence="1">Uncharacterized protein</fullName>
    </submittedName>
</protein>
<evidence type="ECO:0000313" key="3">
    <source>
        <dbReference type="Proteomes" id="UP000077755"/>
    </source>
</evidence>
<gene>
    <name evidence="1" type="ORF">DCAR_022593</name>
    <name evidence="2" type="ORF">DCAR_0623576</name>
</gene>
<accession>A0A161ZQY5</accession>
<dbReference type="EMBL" id="LNRQ01000006">
    <property type="protein sequence ID" value="KZM90042.1"/>
    <property type="molecule type" value="Genomic_DNA"/>
</dbReference>
<name>A0A161ZQY5_DAUCS</name>
<reference evidence="2" key="2">
    <citation type="submission" date="2022-03" db="EMBL/GenBank/DDBJ databases">
        <title>Draft title - Genomic analysis of global carrot germplasm unveils the trajectory of domestication and the origin of high carotenoid orange carrot.</title>
        <authorList>
            <person name="Iorizzo M."/>
            <person name="Ellison S."/>
            <person name="Senalik D."/>
            <person name="Macko-Podgorni A."/>
            <person name="Grzebelus D."/>
            <person name="Bostan H."/>
            <person name="Rolling W."/>
            <person name="Curaba J."/>
            <person name="Simon P."/>
        </authorList>
    </citation>
    <scope>NUCLEOTIDE SEQUENCE</scope>
    <source>
        <tissue evidence="2">Leaf</tissue>
    </source>
</reference>
<sequence>MCNLNSCQSEVGRAIDLFQEKSYRKSAHTIESYNTVTISKTRPFSLAAL</sequence>
<evidence type="ECO:0000313" key="1">
    <source>
        <dbReference type="EMBL" id="KZM90042.1"/>
    </source>
</evidence>
<evidence type="ECO:0000313" key="2">
    <source>
        <dbReference type="EMBL" id="WOH04168.1"/>
    </source>
</evidence>
<dbReference type="AlphaFoldDB" id="A0A161ZQY5"/>
<dbReference type="Proteomes" id="UP000077755">
    <property type="component" value="Chromosome 6"/>
</dbReference>
<reference evidence="1" key="1">
    <citation type="journal article" date="2016" name="Nat. Genet.">
        <title>A high-quality carrot genome assembly provides new insights into carotenoid accumulation and asterid genome evolution.</title>
        <authorList>
            <person name="Iorizzo M."/>
            <person name="Ellison S."/>
            <person name="Senalik D."/>
            <person name="Zeng P."/>
            <person name="Satapoomin P."/>
            <person name="Huang J."/>
            <person name="Bowman M."/>
            <person name="Iovene M."/>
            <person name="Sanseverino W."/>
            <person name="Cavagnaro P."/>
            <person name="Yildiz M."/>
            <person name="Macko-Podgorni A."/>
            <person name="Moranska E."/>
            <person name="Grzebelus E."/>
            <person name="Grzebelus D."/>
            <person name="Ashrafi H."/>
            <person name="Zheng Z."/>
            <person name="Cheng S."/>
            <person name="Spooner D."/>
            <person name="Van Deynze A."/>
            <person name="Simon P."/>
        </authorList>
    </citation>
    <scope>NUCLEOTIDE SEQUENCE [LARGE SCALE GENOMIC DNA]</scope>
    <source>
        <tissue evidence="1">Leaf</tissue>
    </source>
</reference>
<keyword evidence="3" id="KW-1185">Reference proteome</keyword>
<proteinExistence type="predicted"/>
<dbReference type="Gramene" id="KZM90042">
    <property type="protein sequence ID" value="KZM90042"/>
    <property type="gene ID" value="DCAR_022593"/>
</dbReference>
<organism evidence="1">
    <name type="scientific">Daucus carota subsp. sativus</name>
    <name type="common">Carrot</name>
    <dbReference type="NCBI Taxonomy" id="79200"/>
    <lineage>
        <taxon>Eukaryota</taxon>
        <taxon>Viridiplantae</taxon>
        <taxon>Streptophyta</taxon>
        <taxon>Embryophyta</taxon>
        <taxon>Tracheophyta</taxon>
        <taxon>Spermatophyta</taxon>
        <taxon>Magnoliopsida</taxon>
        <taxon>eudicotyledons</taxon>
        <taxon>Gunneridae</taxon>
        <taxon>Pentapetalae</taxon>
        <taxon>asterids</taxon>
        <taxon>campanulids</taxon>
        <taxon>Apiales</taxon>
        <taxon>Apiaceae</taxon>
        <taxon>Apioideae</taxon>
        <taxon>Scandiceae</taxon>
        <taxon>Daucinae</taxon>
        <taxon>Daucus</taxon>
        <taxon>Daucus sect. Daucus</taxon>
    </lineage>
</organism>